<gene>
    <name evidence="2" type="ORF">R3P38DRAFT_3042187</name>
</gene>
<dbReference type="EMBL" id="JAWWNJ010000079">
    <property type="protein sequence ID" value="KAK7002274.1"/>
    <property type="molecule type" value="Genomic_DNA"/>
</dbReference>
<accession>A0AAW0A9E9</accession>
<organism evidence="2 3">
    <name type="scientific">Favolaschia claudopus</name>
    <dbReference type="NCBI Taxonomy" id="2862362"/>
    <lineage>
        <taxon>Eukaryota</taxon>
        <taxon>Fungi</taxon>
        <taxon>Dikarya</taxon>
        <taxon>Basidiomycota</taxon>
        <taxon>Agaricomycotina</taxon>
        <taxon>Agaricomycetes</taxon>
        <taxon>Agaricomycetidae</taxon>
        <taxon>Agaricales</taxon>
        <taxon>Marasmiineae</taxon>
        <taxon>Mycenaceae</taxon>
        <taxon>Favolaschia</taxon>
    </lineage>
</organism>
<keyword evidence="3" id="KW-1185">Reference proteome</keyword>
<dbReference type="AlphaFoldDB" id="A0AAW0A9E9"/>
<sequence length="420" mass="46736">MIDPIHIALALCLLATNFHRLLQGLNWLSQYLPAPQIPPNPFALDPTRLILLLCLVISNVTHIDWLLSYAARSMAAMNPVHLVLMICLLLTNLPNINRALDWVRAYIFQPPNERLVPLYDREGELIGMVRIRENIQDRSTNQIDASRFPEHRASASDTPHTNPPPAVPSIPPAVQMSTPALNRSHIPLTLWNGWPDGDVWTLFPQQELTQSQGMIINWVGEAIAGNRDRGSKKAAVWQKGKQLHRRCMGALRCQSRACSSGLVCAPATRGIDLHQQLTKLCSCGDKIELQPCGVEWTTYLFREGAYFTHTGAHTHGKYTHSLNYRPRAPFQFEEFVSKYNSSSENMVSTHVSDEKTLSVVQLPASPEQTAALEDESGSEKSAREADELLLANESDGSQYFPDQDEIDADPDAADSESVSG</sequence>
<feature type="compositionally biased region" description="Basic and acidic residues" evidence="1">
    <location>
        <begin position="377"/>
        <end position="386"/>
    </location>
</feature>
<feature type="compositionally biased region" description="Acidic residues" evidence="1">
    <location>
        <begin position="402"/>
        <end position="414"/>
    </location>
</feature>
<proteinExistence type="predicted"/>
<name>A0AAW0A9E9_9AGAR</name>
<protein>
    <submittedName>
        <fullName evidence="2">Uncharacterized protein</fullName>
    </submittedName>
</protein>
<evidence type="ECO:0000256" key="1">
    <source>
        <dbReference type="SAM" id="MobiDB-lite"/>
    </source>
</evidence>
<feature type="region of interest" description="Disordered" evidence="1">
    <location>
        <begin position="140"/>
        <end position="163"/>
    </location>
</feature>
<comment type="caution">
    <text evidence="2">The sequence shown here is derived from an EMBL/GenBank/DDBJ whole genome shotgun (WGS) entry which is preliminary data.</text>
</comment>
<reference evidence="2 3" key="1">
    <citation type="journal article" date="2024" name="J Genomics">
        <title>Draft genome sequencing and assembly of Favolaschia claudopus CIRM-BRFM 2984 isolated from oak limbs.</title>
        <authorList>
            <person name="Navarro D."/>
            <person name="Drula E."/>
            <person name="Chaduli D."/>
            <person name="Cazenave R."/>
            <person name="Ahrendt S."/>
            <person name="Wang J."/>
            <person name="Lipzen A."/>
            <person name="Daum C."/>
            <person name="Barry K."/>
            <person name="Grigoriev I.V."/>
            <person name="Favel A."/>
            <person name="Rosso M.N."/>
            <person name="Martin F."/>
        </authorList>
    </citation>
    <scope>NUCLEOTIDE SEQUENCE [LARGE SCALE GENOMIC DNA]</scope>
    <source>
        <strain evidence="2 3">CIRM-BRFM 2984</strain>
    </source>
</reference>
<evidence type="ECO:0000313" key="3">
    <source>
        <dbReference type="Proteomes" id="UP001362999"/>
    </source>
</evidence>
<evidence type="ECO:0000313" key="2">
    <source>
        <dbReference type="EMBL" id="KAK7002274.1"/>
    </source>
</evidence>
<dbReference type="Proteomes" id="UP001362999">
    <property type="component" value="Unassembled WGS sequence"/>
</dbReference>
<feature type="region of interest" description="Disordered" evidence="1">
    <location>
        <begin position="368"/>
        <end position="420"/>
    </location>
</feature>